<feature type="signal peptide" evidence="1">
    <location>
        <begin position="1"/>
        <end position="27"/>
    </location>
</feature>
<feature type="chain" id="PRO_5047201281" description="Outer membrane protein beta-barrel domain-containing protein" evidence="1">
    <location>
        <begin position="28"/>
        <end position="276"/>
    </location>
</feature>
<reference evidence="3" key="1">
    <citation type="journal article" date="2019" name="Int. J. Syst. Evol. Microbiol.">
        <title>The Global Catalogue of Microorganisms (GCM) 10K type strain sequencing project: providing services to taxonomists for standard genome sequencing and annotation.</title>
        <authorList>
            <consortium name="The Broad Institute Genomics Platform"/>
            <consortium name="The Broad Institute Genome Sequencing Center for Infectious Disease"/>
            <person name="Wu L."/>
            <person name="Ma J."/>
        </authorList>
    </citation>
    <scope>NUCLEOTIDE SEQUENCE [LARGE SCALE GENOMIC DNA]</scope>
    <source>
        <strain evidence="3">JCM 17214</strain>
    </source>
</reference>
<dbReference type="EMBL" id="BAABDH010000031">
    <property type="protein sequence ID" value="GAA3932809.1"/>
    <property type="molecule type" value="Genomic_DNA"/>
</dbReference>
<evidence type="ECO:0000256" key="1">
    <source>
        <dbReference type="SAM" id="SignalP"/>
    </source>
</evidence>
<protein>
    <recommendedName>
        <fullName evidence="4">Outer membrane protein beta-barrel domain-containing protein</fullName>
    </recommendedName>
</protein>
<evidence type="ECO:0008006" key="4">
    <source>
        <dbReference type="Google" id="ProtNLM"/>
    </source>
</evidence>
<proteinExistence type="predicted"/>
<evidence type="ECO:0000313" key="2">
    <source>
        <dbReference type="EMBL" id="GAA3932809.1"/>
    </source>
</evidence>
<name>A0ABP7N092_9BACT</name>
<organism evidence="2 3">
    <name type="scientific">Hymenobacter algoricola</name>
    <dbReference type="NCBI Taxonomy" id="486267"/>
    <lineage>
        <taxon>Bacteria</taxon>
        <taxon>Pseudomonadati</taxon>
        <taxon>Bacteroidota</taxon>
        <taxon>Cytophagia</taxon>
        <taxon>Cytophagales</taxon>
        <taxon>Hymenobacteraceae</taxon>
        <taxon>Hymenobacter</taxon>
    </lineage>
</organism>
<keyword evidence="1" id="KW-0732">Signal</keyword>
<evidence type="ECO:0000313" key="3">
    <source>
        <dbReference type="Proteomes" id="UP001499909"/>
    </source>
</evidence>
<comment type="caution">
    <text evidence="2">The sequence shown here is derived from an EMBL/GenBank/DDBJ whole genome shotgun (WGS) entry which is preliminary data.</text>
</comment>
<accession>A0ABP7N092</accession>
<keyword evidence="3" id="KW-1185">Reference proteome</keyword>
<dbReference type="Proteomes" id="UP001499909">
    <property type="component" value="Unassembled WGS sequence"/>
</dbReference>
<gene>
    <name evidence="2" type="ORF">GCM10022406_16980</name>
</gene>
<sequence>MIGMNRRFYSTMLVLLLVAASPSMTFAQSKLYFDTRIGAGYNFVEGAHAGKGERPFKARNFLLHTFLYLQPRLQFNEQWALTAGYRGSGLTRGYKIEVPADVTVNPFPQGNQSGLARSAYLHQLPVQLHYTLGRYNIHPLDTLDRLYLLSFKLDVFVGGGLNRVGNNCLDCGNYDTTPLTGGTSPVRDVIEFREQPYYNRTWGGFLTGGVTAHFYRLGKERLNFSLALTQGLTDMMVVPVQYSYNGHLGATTLHVRGSGISATLGYPILISTFVRR</sequence>